<evidence type="ECO:0000313" key="1">
    <source>
        <dbReference type="EMBL" id="ETL94345.1"/>
    </source>
</evidence>
<accession>W2LCF8</accession>
<organism evidence="1">
    <name type="scientific">Phytophthora nicotianae</name>
    <name type="common">Potato buckeye rot agent</name>
    <name type="synonym">Phytophthora parasitica</name>
    <dbReference type="NCBI Taxonomy" id="4792"/>
    <lineage>
        <taxon>Eukaryota</taxon>
        <taxon>Sar</taxon>
        <taxon>Stramenopiles</taxon>
        <taxon>Oomycota</taxon>
        <taxon>Peronosporomycetes</taxon>
        <taxon>Peronosporales</taxon>
        <taxon>Peronosporaceae</taxon>
        <taxon>Phytophthora</taxon>
    </lineage>
</organism>
<dbReference type="EMBL" id="KI679412">
    <property type="protein sequence ID" value="ETL94345.1"/>
    <property type="molecule type" value="Genomic_DNA"/>
</dbReference>
<protein>
    <submittedName>
        <fullName evidence="1">Uncharacterized protein</fullName>
    </submittedName>
</protein>
<reference evidence="1" key="1">
    <citation type="submission" date="2013-11" db="EMBL/GenBank/DDBJ databases">
        <title>The Genome Sequence of Phytophthora parasitica CHvinca01.</title>
        <authorList>
            <consortium name="The Broad Institute Genomics Platform"/>
            <person name="Russ C."/>
            <person name="Tyler B."/>
            <person name="Panabieres F."/>
            <person name="Shan W."/>
            <person name="Tripathy S."/>
            <person name="Grunwald N."/>
            <person name="Machado M."/>
            <person name="Johnson C.S."/>
            <person name="Arredondo F."/>
            <person name="Hong C."/>
            <person name="Coffey M."/>
            <person name="Young S.K."/>
            <person name="Zeng Q."/>
            <person name="Gargeya S."/>
            <person name="Fitzgerald M."/>
            <person name="Abouelleil A."/>
            <person name="Alvarado L."/>
            <person name="Chapman S.B."/>
            <person name="Gainer-Dewar J."/>
            <person name="Goldberg J."/>
            <person name="Griggs A."/>
            <person name="Gujja S."/>
            <person name="Hansen M."/>
            <person name="Howarth C."/>
            <person name="Imamovic A."/>
            <person name="Ireland A."/>
            <person name="Larimer J."/>
            <person name="McCowan C."/>
            <person name="Murphy C."/>
            <person name="Pearson M."/>
            <person name="Poon T.W."/>
            <person name="Priest M."/>
            <person name="Roberts A."/>
            <person name="Saif S."/>
            <person name="Shea T."/>
            <person name="Sykes S."/>
            <person name="Wortman J."/>
            <person name="Nusbaum C."/>
            <person name="Birren B."/>
        </authorList>
    </citation>
    <scope>NUCLEOTIDE SEQUENCE [LARGE SCALE GENOMIC DNA]</scope>
    <source>
        <strain evidence="1">CHvinca01</strain>
    </source>
</reference>
<sequence length="72" mass="8379">MEKGKRQISKKTQTTRYKLSPSQTYLLAKKFCATRSKGKRAVKYDETVKTKNFSRSFFSTRSAYMHKTGMSL</sequence>
<dbReference type="Proteomes" id="UP000054423">
    <property type="component" value="Unassembled WGS sequence"/>
</dbReference>
<name>W2LCF8_PHYNI</name>
<gene>
    <name evidence="1" type="ORF">L917_07663</name>
</gene>
<proteinExistence type="predicted"/>
<dbReference type="AlphaFoldDB" id="W2LCF8"/>